<sequence length="302" mass="33106">MDCLRAVVFPGGFNWPSWVALKLGIFRSLSLDVSLHTTASSLSQMEALQKGEFELAFTGFDNVLAYSSIHEALPTDPIAVLGGDSGFLSLASQANFSDVSSLKGARIAVDALTTGYAFVLFEILESGGLSKDDVTIESVGGVAQRFESLIREEQDATLLVTPFDLMAEQNGLQILQRAREVTGSYQGVVAAVTRGWAADNADALIRFIQGYRQALDWLFNPANRSEALAIFRENMAAMPEALVDRTATELLASPGGFQPDARLDYKGAERVIQLRRKYTEKDLAQIEHYIDERYWHEGATQA</sequence>
<dbReference type="GO" id="GO:0042597">
    <property type="term" value="C:periplasmic space"/>
    <property type="evidence" value="ECO:0007669"/>
    <property type="project" value="UniProtKB-SubCell"/>
</dbReference>
<dbReference type="GO" id="GO:0042918">
    <property type="term" value="P:alkanesulfonate transmembrane transport"/>
    <property type="evidence" value="ECO:0007669"/>
    <property type="project" value="TreeGrafter"/>
</dbReference>
<dbReference type="SUPFAM" id="SSF53850">
    <property type="entry name" value="Periplasmic binding protein-like II"/>
    <property type="match status" value="1"/>
</dbReference>
<gene>
    <name evidence="5" type="ORF">HX828_19620</name>
</gene>
<dbReference type="PANTHER" id="PTHR30024">
    <property type="entry name" value="ALIPHATIC SULFONATES-BINDING PROTEIN-RELATED"/>
    <property type="match status" value="1"/>
</dbReference>
<dbReference type="Proteomes" id="UP000537188">
    <property type="component" value="Unassembled WGS sequence"/>
</dbReference>
<dbReference type="PANTHER" id="PTHR30024:SF47">
    <property type="entry name" value="TAURINE-BINDING PERIPLASMIC PROTEIN"/>
    <property type="match status" value="1"/>
</dbReference>
<evidence type="ECO:0000256" key="2">
    <source>
        <dbReference type="ARBA" id="ARBA00010742"/>
    </source>
</evidence>
<dbReference type="EMBL" id="JACARF010000023">
    <property type="protein sequence ID" value="NWE77780.1"/>
    <property type="molecule type" value="Genomic_DNA"/>
</dbReference>
<dbReference type="AlphaFoldDB" id="A0A7Y8FEF6"/>
<dbReference type="InterPro" id="IPR015168">
    <property type="entry name" value="SsuA/THI5"/>
</dbReference>
<keyword evidence="3" id="KW-0732">Signal</keyword>
<evidence type="ECO:0000259" key="4">
    <source>
        <dbReference type="Pfam" id="PF09084"/>
    </source>
</evidence>
<organism evidence="5 6">
    <name type="scientific">Pseudomonas yamanorum</name>
    <dbReference type="NCBI Taxonomy" id="515393"/>
    <lineage>
        <taxon>Bacteria</taxon>
        <taxon>Pseudomonadati</taxon>
        <taxon>Pseudomonadota</taxon>
        <taxon>Gammaproteobacteria</taxon>
        <taxon>Pseudomonadales</taxon>
        <taxon>Pseudomonadaceae</taxon>
        <taxon>Pseudomonas</taxon>
    </lineage>
</organism>
<reference evidence="5 6" key="1">
    <citation type="submission" date="2020-04" db="EMBL/GenBank/DDBJ databases">
        <title>Molecular characterization of pseudomonads from Agaricus bisporus reveal novel blotch 2 pathogens in Western Europe.</title>
        <authorList>
            <person name="Taparia T."/>
            <person name="Krijger M."/>
            <person name="Haynes E."/>
            <person name="Elpinstone J.G."/>
            <person name="Noble R."/>
            <person name="Van Der Wolf J."/>
        </authorList>
    </citation>
    <scope>NUCLEOTIDE SEQUENCE [LARGE SCALE GENOMIC DNA]</scope>
    <source>
        <strain evidence="5 6">IPO3781</strain>
    </source>
</reference>
<evidence type="ECO:0000256" key="3">
    <source>
        <dbReference type="ARBA" id="ARBA00022729"/>
    </source>
</evidence>
<name>A0A7Y8FEF6_9PSED</name>
<comment type="subcellular location">
    <subcellularLocation>
        <location evidence="1">Periplasm</location>
    </subcellularLocation>
</comment>
<evidence type="ECO:0000256" key="1">
    <source>
        <dbReference type="ARBA" id="ARBA00004418"/>
    </source>
</evidence>
<evidence type="ECO:0000313" key="6">
    <source>
        <dbReference type="Proteomes" id="UP000537188"/>
    </source>
</evidence>
<comment type="caution">
    <text evidence="5">The sequence shown here is derived from an EMBL/GenBank/DDBJ whole genome shotgun (WGS) entry which is preliminary data.</text>
</comment>
<protein>
    <submittedName>
        <fullName evidence="5">ABC transporter substrate-binding protein</fullName>
    </submittedName>
</protein>
<feature type="domain" description="SsuA/THI5-like" evidence="4">
    <location>
        <begin position="18"/>
        <end position="220"/>
    </location>
</feature>
<evidence type="ECO:0000313" key="5">
    <source>
        <dbReference type="EMBL" id="NWE77780.1"/>
    </source>
</evidence>
<proteinExistence type="inferred from homology"/>
<accession>A0A7Y8FEF6</accession>
<dbReference type="RefSeq" id="WP_177115139.1">
    <property type="nucleotide sequence ID" value="NZ_JACARF010000023.1"/>
</dbReference>
<dbReference type="Gene3D" id="3.40.190.10">
    <property type="entry name" value="Periplasmic binding protein-like II"/>
    <property type="match status" value="2"/>
</dbReference>
<dbReference type="Pfam" id="PF09084">
    <property type="entry name" value="NMT1"/>
    <property type="match status" value="1"/>
</dbReference>
<comment type="similarity">
    <text evidence="2">Belongs to the bacterial solute-binding protein SsuA/TauA family.</text>
</comment>